<gene>
    <name evidence="3" type="ORF">HNR19_001820</name>
</gene>
<dbReference type="PANTHER" id="PTHR33371">
    <property type="entry name" value="INTERMEMBRANE PHOSPHOLIPID TRANSPORT SYSTEM BINDING PROTEIN MLAD-RELATED"/>
    <property type="match status" value="1"/>
</dbReference>
<dbReference type="PANTHER" id="PTHR33371:SF15">
    <property type="entry name" value="LIPOPROTEIN LPRN"/>
    <property type="match status" value="1"/>
</dbReference>
<evidence type="ECO:0000259" key="1">
    <source>
        <dbReference type="Pfam" id="PF02470"/>
    </source>
</evidence>
<evidence type="ECO:0000313" key="4">
    <source>
        <dbReference type="Proteomes" id="UP000530424"/>
    </source>
</evidence>
<dbReference type="InterPro" id="IPR003399">
    <property type="entry name" value="Mce/MlaD"/>
</dbReference>
<dbReference type="EMBL" id="JACCFP010000001">
    <property type="protein sequence ID" value="NYJ01122.1"/>
    <property type="molecule type" value="Genomic_DNA"/>
</dbReference>
<organism evidence="3 4">
    <name type="scientific">Nocardioides thalensis</name>
    <dbReference type="NCBI Taxonomy" id="1914755"/>
    <lineage>
        <taxon>Bacteria</taxon>
        <taxon>Bacillati</taxon>
        <taxon>Actinomycetota</taxon>
        <taxon>Actinomycetes</taxon>
        <taxon>Propionibacteriales</taxon>
        <taxon>Nocardioidaceae</taxon>
        <taxon>Nocardioides</taxon>
    </lineage>
</organism>
<proteinExistence type="predicted"/>
<dbReference type="GO" id="GO:0005576">
    <property type="term" value="C:extracellular region"/>
    <property type="evidence" value="ECO:0007669"/>
    <property type="project" value="TreeGrafter"/>
</dbReference>
<feature type="domain" description="Mce/MlaD" evidence="1">
    <location>
        <begin position="42"/>
        <end position="114"/>
    </location>
</feature>
<dbReference type="AlphaFoldDB" id="A0A853C358"/>
<evidence type="ECO:0000313" key="3">
    <source>
        <dbReference type="EMBL" id="NYJ01122.1"/>
    </source>
</evidence>
<sequence>MRRTRWIALAAAGALVLGGCDFDGAYDLPLPGSPVSEDEAFEVTAEFRDVLNVVPRSPVMVDDVVVGEVTEVERVGWHAAVTLRIREDVELPDNVLADIRQVSLLGEKYVALEEPTEQEPAGRLGEGDDIALAATGRNPEVEEVLGALSFMLSGGGVAQLGTITNEANQVMSGREDRLRSLLSSLEGVVGTLDEQKQDIINAMESLDNLTGTLNAEKDVIGGALDAVGPAIDVLADQHDELIAMLASLDRLGQVGTRVIRASKEDMLEILDDLEPVLRGLWGAGDRLAPGINLLASFPFPKAAGDIIQGDYADTIARVQVDLTNLFTGLGLPDIQLPDPGEVVDQVAACLQSGSLTSVPCSKVLSSLDLLKDLQKQCRQNRHIRNGPVCRAIASLPNLGDLGDGLLGNLGGLLDGLIGRTASTGPPADESTLLGGAV</sequence>
<accession>A0A853C358</accession>
<dbReference type="Pfam" id="PF02470">
    <property type="entry name" value="MlaD"/>
    <property type="match status" value="1"/>
</dbReference>
<dbReference type="NCBIfam" id="TIGR00996">
    <property type="entry name" value="Mtu_fam_mce"/>
    <property type="match status" value="1"/>
</dbReference>
<evidence type="ECO:0000259" key="2">
    <source>
        <dbReference type="Pfam" id="PF11887"/>
    </source>
</evidence>
<dbReference type="InterPro" id="IPR052336">
    <property type="entry name" value="MlaD_Phospholipid_Transporter"/>
</dbReference>
<dbReference type="PROSITE" id="PS51257">
    <property type="entry name" value="PROKAR_LIPOPROTEIN"/>
    <property type="match status" value="1"/>
</dbReference>
<comment type="caution">
    <text evidence="3">The sequence shown here is derived from an EMBL/GenBank/DDBJ whole genome shotgun (WGS) entry which is preliminary data.</text>
</comment>
<keyword evidence="4" id="KW-1185">Reference proteome</keyword>
<dbReference type="Proteomes" id="UP000530424">
    <property type="component" value="Unassembled WGS sequence"/>
</dbReference>
<dbReference type="Pfam" id="PF11887">
    <property type="entry name" value="Mce4_CUP1"/>
    <property type="match status" value="1"/>
</dbReference>
<dbReference type="InterPro" id="IPR024516">
    <property type="entry name" value="Mce_C"/>
</dbReference>
<dbReference type="RefSeq" id="WP_179667637.1">
    <property type="nucleotide sequence ID" value="NZ_JACCFP010000001.1"/>
</dbReference>
<reference evidence="3 4" key="1">
    <citation type="submission" date="2020-07" db="EMBL/GenBank/DDBJ databases">
        <title>Sequencing the genomes of 1000 actinobacteria strains.</title>
        <authorList>
            <person name="Klenk H.-P."/>
        </authorList>
    </citation>
    <scope>NUCLEOTIDE SEQUENCE [LARGE SCALE GENOMIC DNA]</scope>
    <source>
        <strain evidence="3 4">DSM 103833</strain>
    </source>
</reference>
<dbReference type="InterPro" id="IPR005693">
    <property type="entry name" value="Mce"/>
</dbReference>
<name>A0A853C358_9ACTN</name>
<feature type="domain" description="Mammalian cell entry C-terminal" evidence="2">
    <location>
        <begin position="123"/>
        <end position="279"/>
    </location>
</feature>
<protein>
    <submittedName>
        <fullName evidence="3">Phospholipid/cholesterol/gamma-HCH transport system substrate-binding protein</fullName>
    </submittedName>
</protein>